<dbReference type="Proteomes" id="UP001374579">
    <property type="component" value="Unassembled WGS sequence"/>
</dbReference>
<evidence type="ECO:0000313" key="2">
    <source>
        <dbReference type="EMBL" id="KAK7106364.1"/>
    </source>
</evidence>
<protein>
    <submittedName>
        <fullName evidence="2">Uncharacterized protein</fullName>
    </submittedName>
</protein>
<comment type="caution">
    <text evidence="2">The sequence shown here is derived from an EMBL/GenBank/DDBJ whole genome shotgun (WGS) entry which is preliminary data.</text>
</comment>
<accession>A0AAN9BJK5</accession>
<sequence>MGSDGRSGVLVRRRPPNRWVRIPVAAAWWVKSGHFSDLPGQLMCRPASDLTPFVCTRKHKTKCARKRSCNPCQSSVGYGNTKIPSMPTQRKRSEADYALRV</sequence>
<dbReference type="AlphaFoldDB" id="A0AAN9BJK5"/>
<feature type="compositionally biased region" description="Basic and acidic residues" evidence="1">
    <location>
        <begin position="91"/>
        <end position="101"/>
    </location>
</feature>
<name>A0AAN9BJK5_9CAEN</name>
<dbReference type="EMBL" id="JBAMIC010000007">
    <property type="protein sequence ID" value="KAK7106364.1"/>
    <property type="molecule type" value="Genomic_DNA"/>
</dbReference>
<feature type="region of interest" description="Disordered" evidence="1">
    <location>
        <begin position="80"/>
        <end position="101"/>
    </location>
</feature>
<organism evidence="2 3">
    <name type="scientific">Littorina saxatilis</name>
    <dbReference type="NCBI Taxonomy" id="31220"/>
    <lineage>
        <taxon>Eukaryota</taxon>
        <taxon>Metazoa</taxon>
        <taxon>Spiralia</taxon>
        <taxon>Lophotrochozoa</taxon>
        <taxon>Mollusca</taxon>
        <taxon>Gastropoda</taxon>
        <taxon>Caenogastropoda</taxon>
        <taxon>Littorinimorpha</taxon>
        <taxon>Littorinoidea</taxon>
        <taxon>Littorinidae</taxon>
        <taxon>Littorina</taxon>
    </lineage>
</organism>
<evidence type="ECO:0000256" key="1">
    <source>
        <dbReference type="SAM" id="MobiDB-lite"/>
    </source>
</evidence>
<evidence type="ECO:0000313" key="3">
    <source>
        <dbReference type="Proteomes" id="UP001374579"/>
    </source>
</evidence>
<proteinExistence type="predicted"/>
<reference evidence="2 3" key="1">
    <citation type="submission" date="2024-02" db="EMBL/GenBank/DDBJ databases">
        <title>Chromosome-scale genome assembly of the rough periwinkle Littorina saxatilis.</title>
        <authorList>
            <person name="De Jode A."/>
            <person name="Faria R."/>
            <person name="Formenti G."/>
            <person name="Sims Y."/>
            <person name="Smith T.P."/>
            <person name="Tracey A."/>
            <person name="Wood J.M.D."/>
            <person name="Zagrodzka Z.B."/>
            <person name="Johannesson K."/>
            <person name="Butlin R.K."/>
            <person name="Leder E.H."/>
        </authorList>
    </citation>
    <scope>NUCLEOTIDE SEQUENCE [LARGE SCALE GENOMIC DNA]</scope>
    <source>
        <strain evidence="2">Snail1</strain>
        <tissue evidence="2">Muscle</tissue>
    </source>
</reference>
<keyword evidence="3" id="KW-1185">Reference proteome</keyword>
<gene>
    <name evidence="2" type="ORF">V1264_017629</name>
</gene>